<evidence type="ECO:0000259" key="29">
    <source>
        <dbReference type="PROSITE" id="PS51590"/>
    </source>
</evidence>
<evidence type="ECO:0000256" key="21">
    <source>
        <dbReference type="ARBA" id="ARBA00030285"/>
    </source>
</evidence>
<feature type="domain" description="RdRp catalytic" evidence="28">
    <location>
        <begin position="566"/>
        <end position="746"/>
    </location>
</feature>
<name>G0WXQ2_9MONO</name>
<evidence type="ECO:0000256" key="3">
    <source>
        <dbReference type="ARBA" id="ARBA00012582"/>
    </source>
</evidence>
<evidence type="ECO:0000256" key="10">
    <source>
        <dbReference type="ARBA" id="ARBA00022695"/>
    </source>
</evidence>
<dbReference type="RefSeq" id="YP_009052467.1">
    <property type="nucleotide sequence ID" value="NC_024702.1"/>
</dbReference>
<dbReference type="GO" id="GO:0004482">
    <property type="term" value="F:mRNA 5'-cap (guanine-N7-)-methyltransferase activity"/>
    <property type="evidence" value="ECO:0007669"/>
    <property type="project" value="InterPro"/>
</dbReference>
<dbReference type="InterPro" id="IPR025786">
    <property type="entry name" value="Mononega_L_MeTrfase"/>
</dbReference>
<dbReference type="KEGG" id="vg:20098131"/>
<evidence type="ECO:0000256" key="25">
    <source>
        <dbReference type="ARBA" id="ARBA00047370"/>
    </source>
</evidence>
<dbReference type="Pfam" id="PF14318">
    <property type="entry name" value="Mononeg_mRNAcap"/>
    <property type="match status" value="1"/>
</dbReference>
<dbReference type="EMBL" id="HM849038">
    <property type="protein sequence ID" value="AEF56729.1"/>
    <property type="molecule type" value="Viral_cRNA"/>
</dbReference>
<dbReference type="Gene3D" id="3.40.50.150">
    <property type="entry name" value="Vaccinia Virus protein VP39"/>
    <property type="match status" value="1"/>
</dbReference>
<dbReference type="InterPro" id="IPR026890">
    <property type="entry name" value="Mononeg_mRNAcap"/>
</dbReference>
<dbReference type="PROSITE" id="PS50526">
    <property type="entry name" value="RDRP_SSRNA_NEG_NONSEG"/>
    <property type="match status" value="1"/>
</dbReference>
<dbReference type="GO" id="GO:0005524">
    <property type="term" value="F:ATP binding"/>
    <property type="evidence" value="ECO:0007669"/>
    <property type="project" value="UniProtKB-KW"/>
</dbReference>
<evidence type="ECO:0000256" key="13">
    <source>
        <dbReference type="ARBA" id="ARBA00022840"/>
    </source>
</evidence>
<dbReference type="PROSITE" id="PS51590">
    <property type="entry name" value="SAM_MT_MNV_L"/>
    <property type="match status" value="1"/>
</dbReference>
<keyword evidence="31" id="KW-1185">Reference proteome</keyword>
<proteinExistence type="predicted"/>
<keyword evidence="11" id="KW-0547">Nucleotide-binding</keyword>
<comment type="catalytic activity">
    <reaction evidence="19">
        <text>a 5'-end (5'-triphosphoguanosine)-(2'-O-methyladenylyl)-adenylyl-cytidylyl-adenosine in mRNA + S-adenosyl-L-methionine = a 5'-end (N(7)-methyl 5'-triphosphoguanosine)-(2'-O-methyladenylyl)-adenylyl-cytidylyl-adenosine in mRNA + S-adenosyl-L-homocysteine</text>
        <dbReference type="Rhea" id="RHEA:65440"/>
        <dbReference type="Rhea" id="RHEA-COMP:16798"/>
        <dbReference type="Rhea" id="RHEA-COMP:16801"/>
        <dbReference type="ChEBI" id="CHEBI:57856"/>
        <dbReference type="ChEBI" id="CHEBI:59789"/>
        <dbReference type="ChEBI" id="CHEBI:156482"/>
        <dbReference type="ChEBI" id="CHEBI:156483"/>
    </reaction>
</comment>
<feature type="region of interest" description="Disordered" evidence="27">
    <location>
        <begin position="1093"/>
        <end position="1113"/>
    </location>
</feature>
<evidence type="ECO:0000256" key="23">
    <source>
        <dbReference type="ARBA" id="ARBA00031012"/>
    </source>
</evidence>
<evidence type="ECO:0000256" key="9">
    <source>
        <dbReference type="ARBA" id="ARBA00022691"/>
    </source>
</evidence>
<dbReference type="EC" id="2.7.7.48" evidence="2"/>
<feature type="domain" description="Mononegavirus-type SAM-dependent 2'-O-MTase" evidence="29">
    <location>
        <begin position="1638"/>
        <end position="1837"/>
    </location>
</feature>
<protein>
    <recommendedName>
        <fullName evidence="4">RNA-directed RNA polymerase L</fullName>
        <ecNumber evidence="20">2.1.1.375</ecNumber>
        <ecNumber evidence="2">2.7.7.48</ecNumber>
        <ecNumber evidence="3">2.7.7.88</ecNumber>
    </recommendedName>
    <alternativeName>
        <fullName evidence="21">Large structural protein</fullName>
    </alternativeName>
    <alternativeName>
        <fullName evidence="23">Replicase</fullName>
    </alternativeName>
    <alternativeName>
        <fullName evidence="22">Transcriptase</fullName>
    </alternativeName>
</protein>
<keyword evidence="12" id="KW-0378">Hydrolase</keyword>
<keyword evidence="10" id="KW-0548">Nucleotidyltransferase</keyword>
<evidence type="ECO:0000256" key="27">
    <source>
        <dbReference type="SAM" id="MobiDB-lite"/>
    </source>
</evidence>
<keyword evidence="8" id="KW-0808">Transferase</keyword>
<evidence type="ECO:0000256" key="11">
    <source>
        <dbReference type="ARBA" id="ARBA00022741"/>
    </source>
</evidence>
<evidence type="ECO:0000256" key="12">
    <source>
        <dbReference type="ARBA" id="ARBA00022801"/>
    </source>
</evidence>
<sequence length="2086" mass="236311">MSAVWHEFEEEVGPSYRQDLHLASAILYSEVEFLWKYQNQKRQWFSHKKMMEMCKGRLPKWIIDPVMTTSTHRLMMLIAQRAKVDREDGDKLRTRLSAALIALTWGRQAILQGNDTRDVSWVRNQVMSLASDPDLLALYAQRRWTRMIVKTAGKQKKDATLSVLGIQLIFSGNLGFWEYGGDVNVDPWSIFCCLNDIVSGRFTTMLYTKIADILDPHPSGNRTSRVKDMLRLMDEVVMDHGNIAYDLFKVIPSVVIGHFLRTEEPEGGKVFFNALKTDLTQNHKLSRTRLFRFLTTYDTKTESQLFFELAGLWKMAGHPVIEVKKGIMKMHDRGGYMTLDVEDEAQRAADEFKYQFTLEYWQKHRKWPPMTFSTDTPTIIRTSYAQSIWPSGRIKPKDFRTSKFGKLFSFDYNPDLLELIEDKSIIPELASWPSEYAWAARVAIHGRERQLMTTRSQTKRLVMAYLRDPEPSLKKVIETVEETGSLLKEDLVIVLNFKERELKREGRLFAKATFPARLYQAGTERAVGNDILGYLPYQSMTLSEAQLTNRLALYSDHLRIGSKTKKFMALVLDFSGWNLRFRAETMGPLYQCFDDLYGFKNVFKFSQLFPMLSVILVKDEFRPPPMNRMTGLPMECLTCYYGSECWNEGMRQKPWTVLTMMLILGIARELRTHVSLTGQGDNQVIMLGIPGEQELNNLQQTPTQYAQSFLHKLSVKCLAIGIPLKPEETWISGRVLEYARQYFIDGVQVPATLKKMTRLHSLTNEDFPTVASDVSTVFSAGCSGANLASDPDPVYLTTIVEAIEAIDYNWPKLVESLDPNHLAALVSTNRTLGGLPCSLYPDFLIRGLPDPLASNISIRHAAWITCPDSRTALWRTRPLPSRHVDPGMLVKDPVSLPLLLPVQAENYIRKTLEVALKENAINKMVARLLSTAADESEKCLINDLLQLKPFNPKVAHEFYLLSNAGLRVKLLGRFYKTRSLAQASSVNPRAILAKIAQHERQALDYYMRRFIDIPPVNYPPELLYTGFRPRLEGWCSTDVARQLRQKWWGMDVEGITQAPPWEQGFLCHYDKIPTRLLSASLLFNVLPITHDGSSCPDRQKKQQGPSGQPLNKGTRLDYIWTRGRAAPYLGSQTKEKFKKPILQTAEVGSILASMKRIVTVFEWLREPNDPNLQALRDILLSEKTDLGVEDLVLVAPRVYGGCPTHRLHAHAVPSGSTYCGLLTFATHVRFSSSGATRFARSVDNYTVMFQQLFLYATSHLMLRCLAGESVQGEWGLVILCDGCTEFIPETRAMLAKAPTYRGILCFDRVTSIQMRDQLPTLGPTLICPKIESAALIAAKAVAAMMSEDAMQAYTYEHPETMSSSTIYPVTDFARTDLKAMLSCVAIYMTSLQSLFQEQPIGPGDDIDYTASTVFFMPEITMDPRMIPLQTLARALLTSGRVWELFQLCPTMTRFHNSVITVKGVVQLLVQVIRSLQATNCRRALKIANLVPFDTPLATYLRQWELCIINEYGRRAHHLIKMLNKLRPLLTSLDEPLQNLQDVILTNAADYQVLDGEAQSLLNVAPERTRPEGIVIDELRSGIITAHSISDTRDLLLPIPPDDTVMILVMVDHDNTPEEPYVPPAPIKSSKARLCHITRVVGNVSTSISKVLDILTCAEPYQVTPYTVAVCVAEGAGSILSGLLHLYPTLLGYYNSLLPESDRGDDPCVYYPPALIADPCNLTGRLMGADEMRAGYRDLTHPGTINKIVSTVVEANWQLSFLTMDAEVTDSTVYRQLLLSTIELIYRVAGPTTVIIIKLFLSCPEAAILIGVLSASCATTKLVKPPASDRESTEVYLLAQGFERSHWPIDLTATKAGNNAIRHYCHRRHQLLQMDNGDYARSLTYEANRLASSLLTCPCLSTVTQAMNIFHFRRPDGNPLDRLMEARRDLEQAAIRLKNQHTCGSVDSHALEKHLMHRGLRTHMEGVVRQRNEIWLAERLIDIGPDRIHQAVEEAMTDQFRIPIHFHLRGSIHFCMSNRCVTDTDPTPKSIVRLDISVCELFDKIRRPILHLYHCRVPGEEGRFVRRKPRIGYRGRGRGRKIPLYQM</sequence>
<evidence type="ECO:0000313" key="31">
    <source>
        <dbReference type="Proteomes" id="UP000201865"/>
    </source>
</evidence>
<evidence type="ECO:0000256" key="2">
    <source>
        <dbReference type="ARBA" id="ARBA00012494"/>
    </source>
</evidence>
<evidence type="ECO:0000256" key="19">
    <source>
        <dbReference type="ARBA" id="ARBA00024499"/>
    </source>
</evidence>
<reference evidence="30 31" key="1">
    <citation type="journal article" date="2011" name="J. Gen. Virol.">
        <title>Discovery and initial analysis of novel viral genomes in the soybean cyst nematode.</title>
        <authorList>
            <person name="Bekal S."/>
            <person name="Domier L.L."/>
            <person name="Niblack T.L."/>
            <person name="Lambert K.N."/>
        </authorList>
    </citation>
    <scope>NUCLEOTIDE SEQUENCE [LARGE SCALE GENOMIC DNA]</scope>
</reference>
<keyword evidence="15" id="KW-0693">Viral RNA replication</keyword>
<evidence type="ECO:0000256" key="24">
    <source>
        <dbReference type="ARBA" id="ARBA00047332"/>
    </source>
</evidence>
<dbReference type="Pfam" id="PF00946">
    <property type="entry name" value="Mononeg_RNA_pol"/>
    <property type="match status" value="1"/>
</dbReference>
<evidence type="ECO:0000256" key="8">
    <source>
        <dbReference type="ARBA" id="ARBA00022679"/>
    </source>
</evidence>
<comment type="catalytic activity">
    <reaction evidence="25">
        <text>a 5'-end (5'-triphosphoguanosine)-adenylyl-adenylyl-cytidylyl-adenosine in mRNA + 2 S-adenosyl-L-methionine = a 5'-end (N(7)-methyl 5'-triphosphoguanosine)-(2'-O-methyladenylyl)-adenylyl-cytidylyl-adenosine in mRNA + 2 S-adenosyl-L-homocysteine + H(+)</text>
        <dbReference type="Rhea" id="RHEA:65376"/>
        <dbReference type="Rhea" id="RHEA-COMP:16797"/>
        <dbReference type="Rhea" id="RHEA-COMP:16798"/>
        <dbReference type="ChEBI" id="CHEBI:15378"/>
        <dbReference type="ChEBI" id="CHEBI:57856"/>
        <dbReference type="ChEBI" id="CHEBI:59789"/>
        <dbReference type="ChEBI" id="CHEBI:156483"/>
        <dbReference type="ChEBI" id="CHEBI:156484"/>
        <dbReference type="EC" id="2.1.1.375"/>
    </reaction>
</comment>
<keyword evidence="5" id="KW-0696">RNA-directed RNA polymerase</keyword>
<keyword evidence="17" id="KW-0511">Multifunctional enzyme</keyword>
<dbReference type="EC" id="2.1.1.375" evidence="20"/>
<dbReference type="InterPro" id="IPR039530">
    <property type="entry name" value="L_methyltransferase_rhabdo"/>
</dbReference>
<dbReference type="GO" id="GO:0016787">
    <property type="term" value="F:hydrolase activity"/>
    <property type="evidence" value="ECO:0007669"/>
    <property type="project" value="UniProtKB-KW"/>
</dbReference>
<evidence type="ECO:0000256" key="15">
    <source>
        <dbReference type="ARBA" id="ARBA00022953"/>
    </source>
</evidence>
<keyword evidence="14" id="KW-0946">Virion</keyword>
<comment type="catalytic activity">
    <reaction evidence="24">
        <text>a 5'-end (5'-triphosphoguanosine)-adenylyl-adenylyl-cytidylyl-adenosine in mRNA + S-adenosyl-L-methionine = a 5'-end (5'-triphosphoguanosine)-(2'-O-methyladenylyl)-adenylyl-cytidylyl-adenosine in mRNA + S-adenosyl-L-homocysteine + H(+)</text>
        <dbReference type="Rhea" id="RHEA:65380"/>
        <dbReference type="Rhea" id="RHEA-COMP:16797"/>
        <dbReference type="Rhea" id="RHEA-COMP:16801"/>
        <dbReference type="ChEBI" id="CHEBI:15378"/>
        <dbReference type="ChEBI" id="CHEBI:57856"/>
        <dbReference type="ChEBI" id="CHEBI:59789"/>
        <dbReference type="ChEBI" id="CHEBI:156482"/>
        <dbReference type="ChEBI" id="CHEBI:156484"/>
    </reaction>
</comment>
<evidence type="ECO:0000256" key="4">
    <source>
        <dbReference type="ARBA" id="ARBA00018602"/>
    </source>
</evidence>
<evidence type="ECO:0000256" key="17">
    <source>
        <dbReference type="ARBA" id="ARBA00023268"/>
    </source>
</evidence>
<evidence type="ECO:0000256" key="5">
    <source>
        <dbReference type="ARBA" id="ARBA00022484"/>
    </source>
</evidence>
<dbReference type="Proteomes" id="UP000201865">
    <property type="component" value="Segment"/>
</dbReference>
<feature type="compositionally biased region" description="Polar residues" evidence="27">
    <location>
        <begin position="1102"/>
        <end position="1111"/>
    </location>
</feature>
<accession>G0WXQ2</accession>
<evidence type="ECO:0000256" key="16">
    <source>
        <dbReference type="ARBA" id="ARBA00023042"/>
    </source>
</evidence>
<comment type="catalytic activity">
    <reaction evidence="18">
        <text>a 5'-end triphospho-adenylyl-adenylyl-cytidylyl-adenosine in mRNA + GDP + H(+) = a 5'-end (5'-triphosphoguanosine)-adenylyl-adenylyl-cytidylyl-adenosine in mRNA + diphosphate</text>
        <dbReference type="Rhea" id="RHEA:65436"/>
        <dbReference type="Rhea" id="RHEA-COMP:16797"/>
        <dbReference type="Rhea" id="RHEA-COMP:16799"/>
        <dbReference type="ChEBI" id="CHEBI:15378"/>
        <dbReference type="ChEBI" id="CHEBI:33019"/>
        <dbReference type="ChEBI" id="CHEBI:58189"/>
        <dbReference type="ChEBI" id="CHEBI:156484"/>
        <dbReference type="ChEBI" id="CHEBI:156503"/>
        <dbReference type="EC" id="2.7.7.88"/>
    </reaction>
</comment>
<evidence type="ECO:0000256" key="6">
    <source>
        <dbReference type="ARBA" id="ARBA00022603"/>
    </source>
</evidence>
<dbReference type="GeneID" id="20098131"/>
<keyword evidence="6" id="KW-0489">Methyltransferase</keyword>
<evidence type="ECO:0000313" key="30">
    <source>
        <dbReference type="EMBL" id="AEF56729.1"/>
    </source>
</evidence>
<evidence type="ECO:0000256" key="18">
    <source>
        <dbReference type="ARBA" id="ARBA00024494"/>
    </source>
</evidence>
<evidence type="ECO:0000259" key="28">
    <source>
        <dbReference type="PROSITE" id="PS50526"/>
    </source>
</evidence>
<evidence type="ECO:0000256" key="14">
    <source>
        <dbReference type="ARBA" id="ARBA00022844"/>
    </source>
</evidence>
<comment type="catalytic activity">
    <reaction evidence="26">
        <text>GTP + H2O = GDP + phosphate + H(+)</text>
        <dbReference type="Rhea" id="RHEA:19669"/>
        <dbReference type="ChEBI" id="CHEBI:15377"/>
        <dbReference type="ChEBI" id="CHEBI:15378"/>
        <dbReference type="ChEBI" id="CHEBI:37565"/>
        <dbReference type="ChEBI" id="CHEBI:43474"/>
        <dbReference type="ChEBI" id="CHEBI:58189"/>
    </reaction>
</comment>
<dbReference type="InterPro" id="IPR014023">
    <property type="entry name" value="Mononeg_RNA_pol_cat"/>
</dbReference>
<dbReference type="Pfam" id="PF14314">
    <property type="entry name" value="Methyltrans_Mon_2nd"/>
    <property type="match status" value="1"/>
</dbReference>
<comment type="subcellular location">
    <subcellularLocation>
        <location evidence="1">Virion</location>
    </subcellularLocation>
</comment>
<dbReference type="InterPro" id="IPR029063">
    <property type="entry name" value="SAM-dependent_MTases_sf"/>
</dbReference>
<keyword evidence="16" id="KW-0506">mRNA capping</keyword>
<evidence type="ECO:0000256" key="1">
    <source>
        <dbReference type="ARBA" id="ARBA00004328"/>
    </source>
</evidence>
<evidence type="ECO:0000256" key="20">
    <source>
        <dbReference type="ARBA" id="ARBA00026099"/>
    </source>
</evidence>
<evidence type="ECO:0000256" key="7">
    <source>
        <dbReference type="ARBA" id="ARBA00022664"/>
    </source>
</evidence>
<dbReference type="GO" id="GO:0044423">
    <property type="term" value="C:virion component"/>
    <property type="evidence" value="ECO:0007669"/>
    <property type="project" value="UniProtKB-KW"/>
</dbReference>
<evidence type="ECO:0000256" key="26">
    <source>
        <dbReference type="ARBA" id="ARBA00048548"/>
    </source>
</evidence>
<keyword evidence="9" id="KW-0949">S-adenosyl-L-methionine</keyword>
<dbReference type="GO" id="GO:0003968">
    <property type="term" value="F:RNA-directed RNA polymerase activity"/>
    <property type="evidence" value="ECO:0007669"/>
    <property type="project" value="UniProtKB-KW"/>
</dbReference>
<keyword evidence="13" id="KW-0067">ATP-binding</keyword>
<organism evidence="30 31">
    <name type="scientific">Socyvirus heteroderae</name>
    <dbReference type="NCBI Taxonomy" id="1034377"/>
    <lineage>
        <taxon>Viruses</taxon>
        <taxon>Riboviria</taxon>
        <taxon>Orthornavirae</taxon>
        <taxon>Negarnaviricota</taxon>
        <taxon>Haploviricotina</taxon>
        <taxon>Monjiviricetes</taxon>
        <taxon>Mononegavirales</taxon>
        <taxon>Nyamiviridae</taxon>
        <taxon>Socyvirus</taxon>
    </lineage>
</organism>
<keyword evidence="7" id="KW-0507">mRNA processing</keyword>
<dbReference type="EC" id="2.7.7.88" evidence="3"/>
<evidence type="ECO:0000256" key="22">
    <source>
        <dbReference type="ARBA" id="ARBA00030436"/>
    </source>
</evidence>